<organism evidence="1 2">
    <name type="scientific">Mucilaginibacter terrenus</name>
    <dbReference type="NCBI Taxonomy" id="2482727"/>
    <lineage>
        <taxon>Bacteria</taxon>
        <taxon>Pseudomonadati</taxon>
        <taxon>Bacteroidota</taxon>
        <taxon>Sphingobacteriia</taxon>
        <taxon>Sphingobacteriales</taxon>
        <taxon>Sphingobacteriaceae</taxon>
        <taxon>Mucilaginibacter</taxon>
    </lineage>
</organism>
<accession>A0A3E2NW47</accession>
<comment type="caution">
    <text evidence="1">The sequence shown here is derived from an EMBL/GenBank/DDBJ whole genome shotgun (WGS) entry which is preliminary data.</text>
</comment>
<dbReference type="Proteomes" id="UP000260823">
    <property type="component" value="Unassembled WGS sequence"/>
</dbReference>
<gene>
    <name evidence="1" type="ORF">DYU05_06195</name>
</gene>
<evidence type="ECO:0000313" key="2">
    <source>
        <dbReference type="Proteomes" id="UP000260823"/>
    </source>
</evidence>
<dbReference type="AlphaFoldDB" id="A0A3E2NW47"/>
<keyword evidence="2" id="KW-1185">Reference proteome</keyword>
<protein>
    <submittedName>
        <fullName evidence="1">Uncharacterized protein</fullName>
    </submittedName>
</protein>
<evidence type="ECO:0000313" key="1">
    <source>
        <dbReference type="EMBL" id="RFZ85189.1"/>
    </source>
</evidence>
<reference evidence="1 2" key="1">
    <citation type="submission" date="2018-08" db="EMBL/GenBank/DDBJ databases">
        <title>Mucilaginibacter terrae sp. nov., isolated from manganese diggings.</title>
        <authorList>
            <person name="Huang Y."/>
            <person name="Zhou Z."/>
        </authorList>
    </citation>
    <scope>NUCLEOTIDE SEQUENCE [LARGE SCALE GENOMIC DNA]</scope>
    <source>
        <strain evidence="1 2">ZH6</strain>
    </source>
</reference>
<proteinExistence type="predicted"/>
<dbReference type="EMBL" id="QWDE01000001">
    <property type="protein sequence ID" value="RFZ85189.1"/>
    <property type="molecule type" value="Genomic_DNA"/>
</dbReference>
<sequence>MALPIITQKTGGKAAFKVRVLIERIKTIGLGYLRIFYTGLQETAYPVMFKRLVYQSVVHV</sequence>
<name>A0A3E2NW47_9SPHI</name>